<comment type="catalytic activity">
    <reaction evidence="1">
        <text>ATP + protein L-histidine = ADP + protein N-phospho-L-histidine.</text>
        <dbReference type="EC" id="2.7.13.3"/>
    </reaction>
</comment>
<dbReference type="SUPFAM" id="SSF47384">
    <property type="entry name" value="Homodimeric domain of signal transducing histidine kinase"/>
    <property type="match status" value="1"/>
</dbReference>
<evidence type="ECO:0000256" key="9">
    <source>
        <dbReference type="ARBA" id="ARBA00023012"/>
    </source>
</evidence>
<evidence type="ECO:0000256" key="11">
    <source>
        <dbReference type="ARBA" id="ARBA00023136"/>
    </source>
</evidence>
<keyword evidence="11 14" id="KW-0472">Membrane</keyword>
<dbReference type="SUPFAM" id="SSF55874">
    <property type="entry name" value="ATPase domain of HSP90 chaperone/DNA topoisomerase II/histidine kinase"/>
    <property type="match status" value="1"/>
</dbReference>
<evidence type="ECO:0000256" key="5">
    <source>
        <dbReference type="ARBA" id="ARBA00022679"/>
    </source>
</evidence>
<organism evidence="17 18">
    <name type="scientific">Tissierella pigra</name>
    <dbReference type="NCBI Taxonomy" id="2607614"/>
    <lineage>
        <taxon>Bacteria</taxon>
        <taxon>Bacillati</taxon>
        <taxon>Bacillota</taxon>
        <taxon>Tissierellia</taxon>
        <taxon>Tissierellales</taxon>
        <taxon>Tissierellaceae</taxon>
        <taxon>Tissierella</taxon>
    </lineage>
</organism>
<keyword evidence="5" id="KW-0808">Transferase</keyword>
<dbReference type="PANTHER" id="PTHR45528:SF11">
    <property type="entry name" value="HISTIDINE KINASE"/>
    <property type="match status" value="1"/>
</dbReference>
<dbReference type="InterPro" id="IPR005467">
    <property type="entry name" value="His_kinase_dom"/>
</dbReference>
<dbReference type="Pfam" id="PF02518">
    <property type="entry name" value="HATPase_c"/>
    <property type="match status" value="1"/>
</dbReference>
<dbReference type="InterPro" id="IPR004358">
    <property type="entry name" value="Sig_transdc_His_kin-like_C"/>
</dbReference>
<comment type="subcellular location">
    <subcellularLocation>
        <location evidence="2">Membrane</location>
        <topology evidence="2">Multi-pass membrane protein</topology>
    </subcellularLocation>
</comment>
<dbReference type="CDD" id="cd00082">
    <property type="entry name" value="HisKA"/>
    <property type="match status" value="1"/>
</dbReference>
<sequence length="429" mass="49418">MKKIAVKLALFFIIIIYSSSFLSFIISTIFTENIEDEIKLNQFKIANSILQLYEKTDLSIEEIADITSTSTSHVSKIENIDLFKFTEKELEKIYNHEPVFSYESKRNSPVVVLFLDDSFIQISLYPKNTIFKIVVSRVWFTMLVYVAIGSLCIILLSKRIVKPILELTSATQEVAKGNFDVSVEVERQDEIGQLTHNFNKMTKELKNIEYLRKDFITNVSHEFKTPIASIQGFARLLQKGKLTEIEREEYTDIIAEETVRLSKLSSNILKLSKLESQEIVERKTEFSLDEQIRKSILLLEYEWSKKNIEFDIELHKVKYAGDEGLFQQVWINLLGNAIKFSRDNSVISIKLEEIDSMIRVEIKDNGVGMSEEVLQRIFERFYQGDRSHSAEGNGLGLPLVKKIIDLYGGNIHVHSIPNIGSVFTVELIY</sequence>
<evidence type="ECO:0000256" key="13">
    <source>
        <dbReference type="ARBA" id="ARBA00040841"/>
    </source>
</evidence>
<feature type="transmembrane region" description="Helical" evidence="14">
    <location>
        <begin position="138"/>
        <end position="156"/>
    </location>
</feature>
<dbReference type="PROSITE" id="PS50109">
    <property type="entry name" value="HIS_KIN"/>
    <property type="match status" value="1"/>
</dbReference>
<dbReference type="Gene3D" id="3.30.565.10">
    <property type="entry name" value="Histidine kinase-like ATPase, C-terminal domain"/>
    <property type="match status" value="1"/>
</dbReference>
<evidence type="ECO:0000256" key="12">
    <source>
        <dbReference type="ARBA" id="ARBA00037219"/>
    </source>
</evidence>
<dbReference type="SMART" id="SM00388">
    <property type="entry name" value="HisKA"/>
    <property type="match status" value="1"/>
</dbReference>
<comment type="function">
    <text evidence="12">Member of the two-component regulatory system HssS/HssR involved in intracellular heme homeostasis and tempering of staphylococcal virulence. HssS functions as a heme sensor histidine kinase which is autophosphorylated at a histidine residue and transfers its phosphate group to an aspartate residue of HssR. HssR/HssS activates the expression of hrtAB, an efflux pump, in response to extracellular heme, hemin, hemoglobin or blood.</text>
</comment>
<dbReference type="CDD" id="cd00075">
    <property type="entry name" value="HATPase"/>
    <property type="match status" value="1"/>
</dbReference>
<dbReference type="InterPro" id="IPR036890">
    <property type="entry name" value="HATPase_C_sf"/>
</dbReference>
<evidence type="ECO:0000256" key="2">
    <source>
        <dbReference type="ARBA" id="ARBA00004141"/>
    </source>
</evidence>
<keyword evidence="10" id="KW-0843">Virulence</keyword>
<dbReference type="GO" id="GO:0005886">
    <property type="term" value="C:plasma membrane"/>
    <property type="evidence" value="ECO:0007669"/>
    <property type="project" value="TreeGrafter"/>
</dbReference>
<protein>
    <recommendedName>
        <fullName evidence="13">Heme sensor protein HssS</fullName>
        <ecNumber evidence="3">2.7.13.3</ecNumber>
    </recommendedName>
</protein>
<keyword evidence="8 14" id="KW-1133">Transmembrane helix</keyword>
<dbReference type="SMART" id="SM00387">
    <property type="entry name" value="HATPase_c"/>
    <property type="match status" value="1"/>
</dbReference>
<dbReference type="AlphaFoldDB" id="A0A6N7XFC7"/>
<dbReference type="PANTHER" id="PTHR45528">
    <property type="entry name" value="SENSOR HISTIDINE KINASE CPXA"/>
    <property type="match status" value="1"/>
</dbReference>
<evidence type="ECO:0000256" key="6">
    <source>
        <dbReference type="ARBA" id="ARBA00022692"/>
    </source>
</evidence>
<dbReference type="Gene3D" id="6.10.340.10">
    <property type="match status" value="1"/>
</dbReference>
<accession>A0A6N7XFC7</accession>
<dbReference type="InterPro" id="IPR050398">
    <property type="entry name" value="HssS/ArlS-like"/>
</dbReference>
<dbReference type="SMART" id="SM00304">
    <property type="entry name" value="HAMP"/>
    <property type="match status" value="1"/>
</dbReference>
<evidence type="ECO:0000256" key="7">
    <source>
        <dbReference type="ARBA" id="ARBA00022777"/>
    </source>
</evidence>
<dbReference type="EMBL" id="VUNQ01000006">
    <property type="protein sequence ID" value="MSU00689.1"/>
    <property type="molecule type" value="Genomic_DNA"/>
</dbReference>
<dbReference type="Pfam" id="PF00512">
    <property type="entry name" value="HisKA"/>
    <property type="match status" value="1"/>
</dbReference>
<evidence type="ECO:0000313" key="18">
    <source>
        <dbReference type="Proteomes" id="UP000469523"/>
    </source>
</evidence>
<keyword evidence="18" id="KW-1185">Reference proteome</keyword>
<dbReference type="RefSeq" id="WP_154439116.1">
    <property type="nucleotide sequence ID" value="NZ_VUNQ01000006.1"/>
</dbReference>
<dbReference type="PRINTS" id="PR00344">
    <property type="entry name" value="BCTRLSENSOR"/>
</dbReference>
<keyword evidence="4" id="KW-0597">Phosphoprotein</keyword>
<dbReference type="InterPro" id="IPR003660">
    <property type="entry name" value="HAMP_dom"/>
</dbReference>
<dbReference type="Gene3D" id="1.10.287.130">
    <property type="match status" value="1"/>
</dbReference>
<name>A0A6N7XFC7_9FIRM</name>
<dbReference type="CDD" id="cd06225">
    <property type="entry name" value="HAMP"/>
    <property type="match status" value="1"/>
</dbReference>
<feature type="domain" description="Histidine kinase" evidence="15">
    <location>
        <begin position="218"/>
        <end position="429"/>
    </location>
</feature>
<dbReference type="SUPFAM" id="SSF158472">
    <property type="entry name" value="HAMP domain-like"/>
    <property type="match status" value="1"/>
</dbReference>
<dbReference type="InterPro" id="IPR003594">
    <property type="entry name" value="HATPase_dom"/>
</dbReference>
<dbReference type="Proteomes" id="UP000469523">
    <property type="component" value="Unassembled WGS sequence"/>
</dbReference>
<dbReference type="PROSITE" id="PS50885">
    <property type="entry name" value="HAMP"/>
    <property type="match status" value="1"/>
</dbReference>
<comment type="caution">
    <text evidence="17">The sequence shown here is derived from an EMBL/GenBank/DDBJ whole genome shotgun (WGS) entry which is preliminary data.</text>
</comment>
<dbReference type="EC" id="2.7.13.3" evidence="3"/>
<evidence type="ECO:0000256" key="4">
    <source>
        <dbReference type="ARBA" id="ARBA00022553"/>
    </source>
</evidence>
<proteinExistence type="predicted"/>
<evidence type="ECO:0000313" key="17">
    <source>
        <dbReference type="EMBL" id="MSU00689.1"/>
    </source>
</evidence>
<dbReference type="GO" id="GO:0000155">
    <property type="term" value="F:phosphorelay sensor kinase activity"/>
    <property type="evidence" value="ECO:0007669"/>
    <property type="project" value="InterPro"/>
</dbReference>
<evidence type="ECO:0000256" key="1">
    <source>
        <dbReference type="ARBA" id="ARBA00000085"/>
    </source>
</evidence>
<dbReference type="FunFam" id="1.10.287.130:FF:000001">
    <property type="entry name" value="Two-component sensor histidine kinase"/>
    <property type="match status" value="1"/>
</dbReference>
<keyword evidence="9" id="KW-0902">Two-component regulatory system</keyword>
<evidence type="ECO:0000259" key="15">
    <source>
        <dbReference type="PROSITE" id="PS50109"/>
    </source>
</evidence>
<evidence type="ECO:0000256" key="8">
    <source>
        <dbReference type="ARBA" id="ARBA00022989"/>
    </source>
</evidence>
<gene>
    <name evidence="17" type="ORF">FYJ83_04300</name>
</gene>
<feature type="transmembrane region" description="Helical" evidence="14">
    <location>
        <begin position="9"/>
        <end position="30"/>
    </location>
</feature>
<evidence type="ECO:0000259" key="16">
    <source>
        <dbReference type="PROSITE" id="PS50885"/>
    </source>
</evidence>
<dbReference type="FunFam" id="3.30.565.10:FF:000006">
    <property type="entry name" value="Sensor histidine kinase WalK"/>
    <property type="match status" value="1"/>
</dbReference>
<feature type="domain" description="HAMP" evidence="16">
    <location>
        <begin position="158"/>
        <end position="210"/>
    </location>
</feature>
<keyword evidence="7 17" id="KW-0418">Kinase</keyword>
<reference evidence="17 18" key="1">
    <citation type="submission" date="2019-09" db="EMBL/GenBank/DDBJ databases">
        <title>In-depth cultivation of the pig gut microbiome towards novel bacterial diversity and tailored functional studies.</title>
        <authorList>
            <person name="Wylensek D."/>
            <person name="Hitch T.C.A."/>
            <person name="Clavel T."/>
        </authorList>
    </citation>
    <scope>NUCLEOTIDE SEQUENCE [LARGE SCALE GENOMIC DNA]</scope>
    <source>
        <strain evidence="17 18">WCA3-693-APC-4?</strain>
    </source>
</reference>
<dbReference type="InterPro" id="IPR003661">
    <property type="entry name" value="HisK_dim/P_dom"/>
</dbReference>
<evidence type="ECO:0000256" key="3">
    <source>
        <dbReference type="ARBA" id="ARBA00012438"/>
    </source>
</evidence>
<keyword evidence="6 14" id="KW-0812">Transmembrane</keyword>
<evidence type="ECO:0000256" key="14">
    <source>
        <dbReference type="SAM" id="Phobius"/>
    </source>
</evidence>
<dbReference type="Pfam" id="PF00672">
    <property type="entry name" value="HAMP"/>
    <property type="match status" value="1"/>
</dbReference>
<dbReference type="InterPro" id="IPR036097">
    <property type="entry name" value="HisK_dim/P_sf"/>
</dbReference>
<evidence type="ECO:0000256" key="10">
    <source>
        <dbReference type="ARBA" id="ARBA00023026"/>
    </source>
</evidence>